<proteinExistence type="predicted"/>
<dbReference type="PROSITE" id="PS50989">
    <property type="entry name" value="COA_CT_CTER"/>
    <property type="match status" value="1"/>
</dbReference>
<dbReference type="InterPro" id="IPR029045">
    <property type="entry name" value="ClpP/crotonase-like_dom_sf"/>
</dbReference>
<accession>A0A3M8P8L3</accession>
<dbReference type="InterPro" id="IPR034733">
    <property type="entry name" value="AcCoA_carboxyl_beta"/>
</dbReference>
<evidence type="ECO:0000313" key="4">
    <source>
        <dbReference type="Proteomes" id="UP000275473"/>
    </source>
</evidence>
<reference evidence="3 4" key="1">
    <citation type="journal article" date="2018" name="Int. J. Syst. Evol. Microbiol.">
        <title>Planococcus salinus sp. nov., a moderately halophilic bacterium isolated from a saline-alkali soil.</title>
        <authorList>
            <person name="Gan L."/>
        </authorList>
    </citation>
    <scope>NUCLEOTIDE SEQUENCE [LARGE SCALE GENOMIC DNA]</scope>
    <source>
        <strain evidence="3 4">LCB217</strain>
    </source>
</reference>
<name>A0A3M8P8L3_9BACL</name>
<protein>
    <submittedName>
        <fullName evidence="3">Propionyl-CoA carboxylase</fullName>
    </submittedName>
</protein>
<dbReference type="AlphaFoldDB" id="A0A3M8P8L3"/>
<keyword evidence="4" id="KW-1185">Reference proteome</keyword>
<dbReference type="SUPFAM" id="SSF52096">
    <property type="entry name" value="ClpP/crotonase"/>
    <property type="match status" value="2"/>
</dbReference>
<dbReference type="InterPro" id="IPR011762">
    <property type="entry name" value="COA_CT_N"/>
</dbReference>
<gene>
    <name evidence="3" type="ORF">EEX84_07065</name>
</gene>
<evidence type="ECO:0000313" key="3">
    <source>
        <dbReference type="EMBL" id="RNF39952.1"/>
    </source>
</evidence>
<dbReference type="OrthoDB" id="9803706at2"/>
<dbReference type="EMBL" id="RIAX01000004">
    <property type="protein sequence ID" value="RNF39952.1"/>
    <property type="molecule type" value="Genomic_DNA"/>
</dbReference>
<dbReference type="Pfam" id="PF01039">
    <property type="entry name" value="Carboxyl_trans"/>
    <property type="match status" value="1"/>
</dbReference>
<dbReference type="InterPro" id="IPR011763">
    <property type="entry name" value="COA_CT_C"/>
</dbReference>
<dbReference type="GO" id="GO:0004658">
    <property type="term" value="F:propionyl-CoA carboxylase activity"/>
    <property type="evidence" value="ECO:0007669"/>
    <property type="project" value="TreeGrafter"/>
</dbReference>
<dbReference type="InterPro" id="IPR051047">
    <property type="entry name" value="AccD/PCCB"/>
</dbReference>
<dbReference type="PANTHER" id="PTHR43842:SF2">
    <property type="entry name" value="PROPIONYL-COA CARBOXYLASE BETA CHAIN, MITOCHONDRIAL"/>
    <property type="match status" value="1"/>
</dbReference>
<dbReference type="Gene3D" id="3.90.226.10">
    <property type="entry name" value="2-enoyl-CoA Hydratase, Chain A, domain 1"/>
    <property type="match status" value="2"/>
</dbReference>
<evidence type="ECO:0000259" key="1">
    <source>
        <dbReference type="PROSITE" id="PS50980"/>
    </source>
</evidence>
<feature type="domain" description="CoA carboxyltransferase C-terminal" evidence="2">
    <location>
        <begin position="260"/>
        <end position="515"/>
    </location>
</feature>
<comment type="caution">
    <text evidence="3">The sequence shown here is derived from an EMBL/GenBank/DDBJ whole genome shotgun (WGS) entry which is preliminary data.</text>
</comment>
<sequence length="515" mass="56929">MWQPEIDEINKRQEFAEKLGGEKNIKRQHDTGRLTARERIKALLDDNSFHEYGALTGKATYSEDGSFLESTPANIIIGKGKVNKMKVVVSADDFTVRGGSSEAASPEKMVFAENLALDLQVPLIRLVDAAGGSIKILEKNQSTKIPGYAQWNMAEMLGQAPVVGVALGPCAGLGAVRVVASHFSVMVKEKSQVFAAGPYVVGPGVNEYVTKEELGGSQVHVHKSGVVQNEAKDEEDAFEQVKAFLSYLPSNVHNLPERIELEDSVDRCEDELASIIPRDKRKVYNMRKILKLIFDEGSLFEIGKFHGRSTITMFGRLNGYPVGIMANDPYIYGGSMSAESAEKIAYFVDLCDTFHLPVVNLVDQPGVSIGTQAENKGTIKKAINAMMAISQVNIPWSTVFVRRSFGVAGAAYAPRGRANVRYAWPSAHWGSIPVEGGVEAAFRKELSASENSEQELKNLIDYYRKFESPFRTAERFGIEEMIDPRNTRPVLCEWVEEAYALLPQLVGVRKRTMRL</sequence>
<dbReference type="PANTHER" id="PTHR43842">
    <property type="entry name" value="PROPIONYL-COA CARBOXYLASE BETA CHAIN"/>
    <property type="match status" value="1"/>
</dbReference>
<dbReference type="PROSITE" id="PS50980">
    <property type="entry name" value="COA_CT_NTER"/>
    <property type="match status" value="1"/>
</dbReference>
<organism evidence="3 4">
    <name type="scientific">Planococcus salinus</name>
    <dbReference type="NCBI Taxonomy" id="1848460"/>
    <lineage>
        <taxon>Bacteria</taxon>
        <taxon>Bacillati</taxon>
        <taxon>Bacillota</taxon>
        <taxon>Bacilli</taxon>
        <taxon>Bacillales</taxon>
        <taxon>Caryophanaceae</taxon>
        <taxon>Planococcus</taxon>
    </lineage>
</organism>
<dbReference type="Proteomes" id="UP000275473">
    <property type="component" value="Unassembled WGS sequence"/>
</dbReference>
<evidence type="ECO:0000259" key="2">
    <source>
        <dbReference type="PROSITE" id="PS50989"/>
    </source>
</evidence>
<feature type="domain" description="CoA carboxyltransferase N-terminal" evidence="1">
    <location>
        <begin position="1"/>
        <end position="260"/>
    </location>
</feature>